<comment type="cofactor">
    <cofactor evidence="1">
        <name>heme b</name>
        <dbReference type="ChEBI" id="CHEBI:60344"/>
    </cofactor>
</comment>
<proteinExistence type="predicted"/>
<accession>A0ABD1ER08</accession>
<dbReference type="Pfam" id="PF03188">
    <property type="entry name" value="Cytochrom_B561"/>
    <property type="match status" value="1"/>
</dbReference>
<gene>
    <name evidence="13" type="ORF">ABEB36_006582</name>
</gene>
<dbReference type="FunFam" id="1.20.120.1770:FF:000001">
    <property type="entry name" value="Cytochrome b reductase 1"/>
    <property type="match status" value="1"/>
</dbReference>
<evidence type="ECO:0000256" key="3">
    <source>
        <dbReference type="ARBA" id="ARBA00022448"/>
    </source>
</evidence>
<dbReference type="Gene3D" id="1.20.120.1770">
    <property type="match status" value="1"/>
</dbReference>
<feature type="transmembrane region" description="Helical" evidence="11">
    <location>
        <begin position="169"/>
        <end position="191"/>
    </location>
</feature>
<feature type="domain" description="Cytochrome b561" evidence="12">
    <location>
        <begin position="27"/>
        <end position="232"/>
    </location>
</feature>
<comment type="subcellular location">
    <subcellularLocation>
        <location evidence="2">Membrane</location>
        <topology evidence="2">Multi-pass membrane protein</topology>
    </subcellularLocation>
</comment>
<evidence type="ECO:0000256" key="2">
    <source>
        <dbReference type="ARBA" id="ARBA00004141"/>
    </source>
</evidence>
<keyword evidence="3" id="KW-0813">Transport</keyword>
<dbReference type="PANTHER" id="PTHR10106:SF0">
    <property type="entry name" value="LD36721P"/>
    <property type="match status" value="1"/>
</dbReference>
<evidence type="ECO:0000256" key="6">
    <source>
        <dbReference type="ARBA" id="ARBA00022723"/>
    </source>
</evidence>
<evidence type="ECO:0000256" key="1">
    <source>
        <dbReference type="ARBA" id="ARBA00001970"/>
    </source>
</evidence>
<comment type="caution">
    <text evidence="13">The sequence shown here is derived from an EMBL/GenBank/DDBJ whole genome shotgun (WGS) entry which is preliminary data.</text>
</comment>
<dbReference type="PROSITE" id="PS50939">
    <property type="entry name" value="CYTOCHROME_B561"/>
    <property type="match status" value="1"/>
</dbReference>
<dbReference type="Proteomes" id="UP001566132">
    <property type="component" value="Unassembled WGS sequence"/>
</dbReference>
<evidence type="ECO:0000256" key="7">
    <source>
        <dbReference type="ARBA" id="ARBA00022982"/>
    </source>
</evidence>
<keyword evidence="9" id="KW-0408">Iron</keyword>
<sequence>MSKKNALEMEARTEHQKIKMYTTIYSFATSLGAGLILLTLFWILHYRGGFAWRSNVEIEFNWHPFLMLLGMVFLYSQAILVYRTGRNMPKKKLKLFHAALHFSAFICSIIGLQAVFDSHNLNKNPIPNLYSMHSWIGLITIIIFSIQFLSGFITFLYPGLAPSLRKVLMPIHIVFGLGAFIMGLISCITGLTEKALWALQDKYSLFTAEAFVFNFIALITVFYGLLVLYLVLDGTYKRQTLPEEELVLTERDD</sequence>
<protein>
    <recommendedName>
        <fullName evidence="12">Cytochrome b561 domain-containing protein</fullName>
    </recommendedName>
</protein>
<keyword evidence="4" id="KW-0349">Heme</keyword>
<evidence type="ECO:0000313" key="13">
    <source>
        <dbReference type="EMBL" id="KAL1501210.1"/>
    </source>
</evidence>
<feature type="transmembrane region" description="Helical" evidence="11">
    <location>
        <begin position="95"/>
        <end position="115"/>
    </location>
</feature>
<dbReference type="InterPro" id="IPR006593">
    <property type="entry name" value="Cyt_b561/ferric_Rdtase_TM"/>
</dbReference>
<dbReference type="GO" id="GO:0046872">
    <property type="term" value="F:metal ion binding"/>
    <property type="evidence" value="ECO:0007669"/>
    <property type="project" value="UniProtKB-KW"/>
</dbReference>
<keyword evidence="7" id="KW-0249">Electron transport</keyword>
<evidence type="ECO:0000256" key="11">
    <source>
        <dbReference type="SAM" id="Phobius"/>
    </source>
</evidence>
<dbReference type="EMBL" id="JBDJPC010000005">
    <property type="protein sequence ID" value="KAL1501210.1"/>
    <property type="molecule type" value="Genomic_DNA"/>
</dbReference>
<keyword evidence="14" id="KW-1185">Reference proteome</keyword>
<dbReference type="InterPro" id="IPR043205">
    <property type="entry name" value="CYB561/CYBRD1-like"/>
</dbReference>
<keyword evidence="5 11" id="KW-0812">Transmembrane</keyword>
<evidence type="ECO:0000259" key="12">
    <source>
        <dbReference type="PROSITE" id="PS50939"/>
    </source>
</evidence>
<feature type="transmembrane region" description="Helical" evidence="11">
    <location>
        <begin position="21"/>
        <end position="44"/>
    </location>
</feature>
<evidence type="ECO:0000313" key="14">
    <source>
        <dbReference type="Proteomes" id="UP001566132"/>
    </source>
</evidence>
<dbReference type="GO" id="GO:0016020">
    <property type="term" value="C:membrane"/>
    <property type="evidence" value="ECO:0007669"/>
    <property type="project" value="UniProtKB-SubCell"/>
</dbReference>
<evidence type="ECO:0000256" key="5">
    <source>
        <dbReference type="ARBA" id="ARBA00022692"/>
    </source>
</evidence>
<feature type="transmembrane region" description="Helical" evidence="11">
    <location>
        <begin position="64"/>
        <end position="83"/>
    </location>
</feature>
<evidence type="ECO:0000256" key="4">
    <source>
        <dbReference type="ARBA" id="ARBA00022617"/>
    </source>
</evidence>
<feature type="transmembrane region" description="Helical" evidence="11">
    <location>
        <begin position="135"/>
        <end position="157"/>
    </location>
</feature>
<evidence type="ECO:0000256" key="8">
    <source>
        <dbReference type="ARBA" id="ARBA00022989"/>
    </source>
</evidence>
<keyword evidence="6" id="KW-0479">Metal-binding</keyword>
<feature type="transmembrane region" description="Helical" evidence="11">
    <location>
        <begin position="211"/>
        <end position="232"/>
    </location>
</feature>
<dbReference type="PANTHER" id="PTHR10106">
    <property type="entry name" value="CYTOCHROME B561-RELATED"/>
    <property type="match status" value="1"/>
</dbReference>
<evidence type="ECO:0000256" key="9">
    <source>
        <dbReference type="ARBA" id="ARBA00023004"/>
    </source>
</evidence>
<evidence type="ECO:0000256" key="10">
    <source>
        <dbReference type="ARBA" id="ARBA00023136"/>
    </source>
</evidence>
<dbReference type="AlphaFoldDB" id="A0ABD1ER08"/>
<dbReference type="SMART" id="SM00665">
    <property type="entry name" value="B561"/>
    <property type="match status" value="1"/>
</dbReference>
<organism evidence="13 14">
    <name type="scientific">Hypothenemus hampei</name>
    <name type="common">Coffee berry borer</name>
    <dbReference type="NCBI Taxonomy" id="57062"/>
    <lineage>
        <taxon>Eukaryota</taxon>
        <taxon>Metazoa</taxon>
        <taxon>Ecdysozoa</taxon>
        <taxon>Arthropoda</taxon>
        <taxon>Hexapoda</taxon>
        <taxon>Insecta</taxon>
        <taxon>Pterygota</taxon>
        <taxon>Neoptera</taxon>
        <taxon>Endopterygota</taxon>
        <taxon>Coleoptera</taxon>
        <taxon>Polyphaga</taxon>
        <taxon>Cucujiformia</taxon>
        <taxon>Curculionidae</taxon>
        <taxon>Scolytinae</taxon>
        <taxon>Hypothenemus</taxon>
    </lineage>
</organism>
<keyword evidence="8 11" id="KW-1133">Transmembrane helix</keyword>
<keyword evidence="10 11" id="KW-0472">Membrane</keyword>
<reference evidence="13 14" key="1">
    <citation type="submission" date="2024-05" db="EMBL/GenBank/DDBJ databases">
        <title>Genetic variation in Jamaican populations of the coffee berry borer (Hypothenemus hampei).</title>
        <authorList>
            <person name="Errbii M."/>
            <person name="Myrie A."/>
        </authorList>
    </citation>
    <scope>NUCLEOTIDE SEQUENCE [LARGE SCALE GENOMIC DNA]</scope>
    <source>
        <strain evidence="13">JA-Hopewell-2020-01-JO</strain>
        <tissue evidence="13">Whole body</tissue>
    </source>
</reference>
<name>A0ABD1ER08_HYPHA</name>